<evidence type="ECO:0000313" key="10">
    <source>
        <dbReference type="EMBL" id="MDT7041644.1"/>
    </source>
</evidence>
<dbReference type="CDD" id="cd01672">
    <property type="entry name" value="TMPK"/>
    <property type="match status" value="1"/>
</dbReference>
<evidence type="ECO:0000256" key="7">
    <source>
        <dbReference type="ARBA" id="ARBA00048743"/>
    </source>
</evidence>
<keyword evidence="6 8" id="KW-0067">ATP-binding</keyword>
<dbReference type="Pfam" id="PF02223">
    <property type="entry name" value="Thymidylate_kin"/>
    <property type="match status" value="1"/>
</dbReference>
<dbReference type="PANTHER" id="PTHR10344:SF4">
    <property type="entry name" value="UMP-CMP KINASE 2, MITOCHONDRIAL"/>
    <property type="match status" value="1"/>
</dbReference>
<dbReference type="InterPro" id="IPR039430">
    <property type="entry name" value="Thymidylate_kin-like_dom"/>
</dbReference>
<evidence type="ECO:0000256" key="4">
    <source>
        <dbReference type="ARBA" id="ARBA00022741"/>
    </source>
</evidence>
<evidence type="ECO:0000256" key="6">
    <source>
        <dbReference type="ARBA" id="ARBA00022840"/>
    </source>
</evidence>
<comment type="similarity">
    <text evidence="1 8">Belongs to the thymidylate kinase family.</text>
</comment>
<dbReference type="NCBIfam" id="TIGR00041">
    <property type="entry name" value="DTMP_kinase"/>
    <property type="match status" value="1"/>
</dbReference>
<reference evidence="10 11" key="1">
    <citation type="journal article" date="2023" name="ISME J.">
        <title>Cultivation and genomic characterization of novel and ubiquitous marine nitrite-oxidizing bacteria from the Nitrospirales.</title>
        <authorList>
            <person name="Mueller A.J."/>
            <person name="Daebeler A."/>
            <person name="Herbold C.W."/>
            <person name="Kirkegaard R.H."/>
            <person name="Daims H."/>
        </authorList>
    </citation>
    <scope>NUCLEOTIDE SEQUENCE [LARGE SCALE GENOMIC DNA]</scope>
    <source>
        <strain evidence="10 11">EB</strain>
    </source>
</reference>
<keyword evidence="5 8" id="KW-0418">Kinase</keyword>
<dbReference type="PANTHER" id="PTHR10344">
    <property type="entry name" value="THYMIDYLATE KINASE"/>
    <property type="match status" value="1"/>
</dbReference>
<organism evidence="10 11">
    <name type="scientific">Candidatus Nitronereus thalassa</name>
    <dbReference type="NCBI Taxonomy" id="3020898"/>
    <lineage>
        <taxon>Bacteria</taxon>
        <taxon>Pseudomonadati</taxon>
        <taxon>Nitrospirota</taxon>
        <taxon>Nitrospiria</taxon>
        <taxon>Nitrospirales</taxon>
        <taxon>Nitrospiraceae</taxon>
        <taxon>Candidatus Nitronereus</taxon>
    </lineage>
</organism>
<dbReference type="Proteomes" id="UP001250932">
    <property type="component" value="Unassembled WGS sequence"/>
</dbReference>
<feature type="domain" description="Thymidylate kinase-like" evidence="9">
    <location>
        <begin position="25"/>
        <end position="217"/>
    </location>
</feature>
<sequence length="239" mass="26802">MNSRVKKGRTSKPSPIRHGGLFISFEGIEGSGKSTQCQVLAQFLKDSGFRVIETREPGGTSIAEHIRDLFLQTKTTPGESLTPETEASLVFAARSQHVASLLLPALQNGEVVLCDRFSDSTLAYQGYGRGLNISKLQGYNRFITQGLTPDMTFLFDLPVQQGLARRRKGPNQNRIDQEALAFHARVRNGFLELARKYPRRITIINAHRSATAISHQIQTLMEPVLKRRLRNNKFQNSPR</sequence>
<feature type="binding site" evidence="8">
    <location>
        <begin position="27"/>
        <end position="34"/>
    </location>
    <ligand>
        <name>ATP</name>
        <dbReference type="ChEBI" id="CHEBI:30616"/>
    </ligand>
</feature>
<accession>A0ABU3K5F2</accession>
<comment type="catalytic activity">
    <reaction evidence="7 8">
        <text>dTMP + ATP = dTDP + ADP</text>
        <dbReference type="Rhea" id="RHEA:13517"/>
        <dbReference type="ChEBI" id="CHEBI:30616"/>
        <dbReference type="ChEBI" id="CHEBI:58369"/>
        <dbReference type="ChEBI" id="CHEBI:63528"/>
        <dbReference type="ChEBI" id="CHEBI:456216"/>
        <dbReference type="EC" id="2.7.4.9"/>
    </reaction>
</comment>
<comment type="function">
    <text evidence="8">Phosphorylation of dTMP to form dTDP in both de novo and salvage pathways of dTTP synthesis.</text>
</comment>
<dbReference type="EC" id="2.7.4.9" evidence="8"/>
<protein>
    <recommendedName>
        <fullName evidence="8">Thymidylate kinase</fullName>
        <ecNumber evidence="8">2.7.4.9</ecNumber>
    </recommendedName>
    <alternativeName>
        <fullName evidence="8">dTMP kinase</fullName>
    </alternativeName>
</protein>
<dbReference type="HAMAP" id="MF_00165">
    <property type="entry name" value="Thymidylate_kinase"/>
    <property type="match status" value="1"/>
</dbReference>
<evidence type="ECO:0000256" key="2">
    <source>
        <dbReference type="ARBA" id="ARBA00022679"/>
    </source>
</evidence>
<comment type="caution">
    <text evidence="10">The sequence shown here is derived from an EMBL/GenBank/DDBJ whole genome shotgun (WGS) entry which is preliminary data.</text>
</comment>
<dbReference type="InterPro" id="IPR018094">
    <property type="entry name" value="Thymidylate_kinase"/>
</dbReference>
<name>A0ABU3K5F2_9BACT</name>
<evidence type="ECO:0000256" key="3">
    <source>
        <dbReference type="ARBA" id="ARBA00022727"/>
    </source>
</evidence>
<keyword evidence="4 8" id="KW-0547">Nucleotide-binding</keyword>
<proteinExistence type="inferred from homology"/>
<dbReference type="InterPro" id="IPR018095">
    <property type="entry name" value="Thymidylate_kin_CS"/>
</dbReference>
<dbReference type="GO" id="GO:0004798">
    <property type="term" value="F:dTMP kinase activity"/>
    <property type="evidence" value="ECO:0007669"/>
    <property type="project" value="UniProtKB-EC"/>
</dbReference>
<dbReference type="SUPFAM" id="SSF52540">
    <property type="entry name" value="P-loop containing nucleoside triphosphate hydrolases"/>
    <property type="match status" value="1"/>
</dbReference>
<keyword evidence="11" id="KW-1185">Reference proteome</keyword>
<keyword evidence="2 8" id="KW-0808">Transferase</keyword>
<dbReference type="Gene3D" id="3.40.50.300">
    <property type="entry name" value="P-loop containing nucleotide triphosphate hydrolases"/>
    <property type="match status" value="1"/>
</dbReference>
<evidence type="ECO:0000256" key="1">
    <source>
        <dbReference type="ARBA" id="ARBA00009776"/>
    </source>
</evidence>
<keyword evidence="3 8" id="KW-0545">Nucleotide biosynthesis</keyword>
<gene>
    <name evidence="8 10" type="primary">tmk</name>
    <name evidence="10" type="ORF">PPG34_04730</name>
</gene>
<evidence type="ECO:0000256" key="8">
    <source>
        <dbReference type="HAMAP-Rule" id="MF_00165"/>
    </source>
</evidence>
<dbReference type="RefSeq" id="WP_313831993.1">
    <property type="nucleotide sequence ID" value="NZ_JAQOUE010000001.1"/>
</dbReference>
<dbReference type="EMBL" id="JAQOUE010000001">
    <property type="protein sequence ID" value="MDT7041644.1"/>
    <property type="molecule type" value="Genomic_DNA"/>
</dbReference>
<evidence type="ECO:0000313" key="11">
    <source>
        <dbReference type="Proteomes" id="UP001250932"/>
    </source>
</evidence>
<evidence type="ECO:0000256" key="5">
    <source>
        <dbReference type="ARBA" id="ARBA00022777"/>
    </source>
</evidence>
<evidence type="ECO:0000259" key="9">
    <source>
        <dbReference type="Pfam" id="PF02223"/>
    </source>
</evidence>
<dbReference type="InterPro" id="IPR027417">
    <property type="entry name" value="P-loop_NTPase"/>
</dbReference>
<dbReference type="PROSITE" id="PS01331">
    <property type="entry name" value="THYMIDYLATE_KINASE"/>
    <property type="match status" value="1"/>
</dbReference>